<keyword evidence="2" id="KW-1185">Reference proteome</keyword>
<dbReference type="Proteomes" id="UP000648187">
    <property type="component" value="Unassembled WGS sequence"/>
</dbReference>
<feature type="non-terminal residue" evidence="1">
    <location>
        <position position="137"/>
    </location>
</feature>
<organism evidence="1 2">
    <name type="scientific">Spodoptera exigua</name>
    <name type="common">Beet armyworm</name>
    <name type="synonym">Noctua fulgens</name>
    <dbReference type="NCBI Taxonomy" id="7107"/>
    <lineage>
        <taxon>Eukaryota</taxon>
        <taxon>Metazoa</taxon>
        <taxon>Ecdysozoa</taxon>
        <taxon>Arthropoda</taxon>
        <taxon>Hexapoda</taxon>
        <taxon>Insecta</taxon>
        <taxon>Pterygota</taxon>
        <taxon>Neoptera</taxon>
        <taxon>Endopterygota</taxon>
        <taxon>Lepidoptera</taxon>
        <taxon>Glossata</taxon>
        <taxon>Ditrysia</taxon>
        <taxon>Noctuoidea</taxon>
        <taxon>Noctuidae</taxon>
        <taxon>Amphipyrinae</taxon>
        <taxon>Spodoptera</taxon>
    </lineage>
</organism>
<dbReference type="EMBL" id="JACKWZ010000026">
    <property type="protein sequence ID" value="KAF9421083.1"/>
    <property type="molecule type" value="Genomic_DNA"/>
</dbReference>
<evidence type="ECO:0000313" key="2">
    <source>
        <dbReference type="Proteomes" id="UP000648187"/>
    </source>
</evidence>
<proteinExistence type="predicted"/>
<protein>
    <submittedName>
        <fullName evidence="1">Uncharacterized protein</fullName>
    </submittedName>
</protein>
<name>A0A835GN09_SPOEX</name>
<gene>
    <name evidence="1" type="ORF">HW555_002795</name>
</gene>
<accession>A0A835GN09</accession>
<reference evidence="1" key="1">
    <citation type="submission" date="2020-08" db="EMBL/GenBank/DDBJ databases">
        <title>Spodoptera exigua strain:BAW_Kor-Di-RS1 Genome sequencing and assembly.</title>
        <authorList>
            <person name="Kim J."/>
            <person name="Nam H.Y."/>
            <person name="Kwon M."/>
            <person name="Choi J.H."/>
            <person name="Cho S.R."/>
            <person name="Kim G.-H."/>
        </authorList>
    </citation>
    <scope>NUCLEOTIDE SEQUENCE</scope>
    <source>
        <strain evidence="1">BAW_Kor-Di-RS1</strain>
        <tissue evidence="1">Whole-body</tissue>
    </source>
</reference>
<evidence type="ECO:0000313" key="1">
    <source>
        <dbReference type="EMBL" id="KAF9421083.1"/>
    </source>
</evidence>
<dbReference type="AlphaFoldDB" id="A0A835GN09"/>
<comment type="caution">
    <text evidence="1">The sequence shown here is derived from an EMBL/GenBank/DDBJ whole genome shotgun (WGS) entry which is preliminary data.</text>
</comment>
<sequence length="137" mass="14933">CYCCGLHVMPKRSDNRQVGAGSGQAARVLVEAGSHGRDLSDACDLQKYPRIKRPPGATYKGRARHRAVLLSNLATTTGTSCAACLLCRAPSLRAAPALSHHSPQRPPIGNGYYFEKQKKKSLCIGNYVPYNKCQLKY</sequence>